<keyword evidence="3" id="KW-1185">Reference proteome</keyword>
<proteinExistence type="predicted"/>
<organism evidence="2 3">
    <name type="scientific">Mycena maculata</name>
    <dbReference type="NCBI Taxonomy" id="230809"/>
    <lineage>
        <taxon>Eukaryota</taxon>
        <taxon>Fungi</taxon>
        <taxon>Dikarya</taxon>
        <taxon>Basidiomycota</taxon>
        <taxon>Agaricomycotina</taxon>
        <taxon>Agaricomycetes</taxon>
        <taxon>Agaricomycetidae</taxon>
        <taxon>Agaricales</taxon>
        <taxon>Marasmiineae</taxon>
        <taxon>Mycenaceae</taxon>
        <taxon>Mycena</taxon>
    </lineage>
</organism>
<protein>
    <submittedName>
        <fullName evidence="2">Uncharacterized protein</fullName>
    </submittedName>
</protein>
<name>A0AAD7K545_9AGAR</name>
<reference evidence="2" key="1">
    <citation type="submission" date="2023-03" db="EMBL/GenBank/DDBJ databases">
        <title>Massive genome expansion in bonnet fungi (Mycena s.s.) driven by repeated elements and novel gene families across ecological guilds.</title>
        <authorList>
            <consortium name="Lawrence Berkeley National Laboratory"/>
            <person name="Harder C.B."/>
            <person name="Miyauchi S."/>
            <person name="Viragh M."/>
            <person name="Kuo A."/>
            <person name="Thoen E."/>
            <person name="Andreopoulos B."/>
            <person name="Lu D."/>
            <person name="Skrede I."/>
            <person name="Drula E."/>
            <person name="Henrissat B."/>
            <person name="Morin E."/>
            <person name="Kohler A."/>
            <person name="Barry K."/>
            <person name="LaButti K."/>
            <person name="Morin E."/>
            <person name="Salamov A."/>
            <person name="Lipzen A."/>
            <person name="Mereny Z."/>
            <person name="Hegedus B."/>
            <person name="Baldrian P."/>
            <person name="Stursova M."/>
            <person name="Weitz H."/>
            <person name="Taylor A."/>
            <person name="Grigoriev I.V."/>
            <person name="Nagy L.G."/>
            <person name="Martin F."/>
            <person name="Kauserud H."/>
        </authorList>
    </citation>
    <scope>NUCLEOTIDE SEQUENCE</scope>
    <source>
        <strain evidence="2">CBHHK188m</strain>
    </source>
</reference>
<sequence length="210" mass="24059">MPRFGLTEMLRDLLTKVGHRREGGRVKKHEPKEWQGVILFHLEVHRGLGRTEDEEEAIEELEEELEELEVEWVVPLDDVVVLVVLALELLEDVIEALELLGITLELDDEDVELERVVDDEAELLGCELDVLLLMWSVEEFDGDDGLAGPEEVEDSDEELLKWEELVEAELLKTLLEVELVVRESAELLLDDDVECDDELLEELEDAEPLV</sequence>
<dbReference type="EMBL" id="JARJLG010000013">
    <property type="protein sequence ID" value="KAJ7775956.1"/>
    <property type="molecule type" value="Genomic_DNA"/>
</dbReference>
<gene>
    <name evidence="2" type="ORF">DFH07DRAFT_766895</name>
</gene>
<evidence type="ECO:0000313" key="2">
    <source>
        <dbReference type="EMBL" id="KAJ7775956.1"/>
    </source>
</evidence>
<evidence type="ECO:0000256" key="1">
    <source>
        <dbReference type="SAM" id="Coils"/>
    </source>
</evidence>
<accession>A0AAD7K545</accession>
<keyword evidence="1" id="KW-0175">Coiled coil</keyword>
<feature type="coiled-coil region" evidence="1">
    <location>
        <begin position="44"/>
        <end position="71"/>
    </location>
</feature>
<comment type="caution">
    <text evidence="2">The sequence shown here is derived from an EMBL/GenBank/DDBJ whole genome shotgun (WGS) entry which is preliminary data.</text>
</comment>
<dbReference type="Proteomes" id="UP001215280">
    <property type="component" value="Unassembled WGS sequence"/>
</dbReference>
<dbReference type="AlphaFoldDB" id="A0AAD7K545"/>
<evidence type="ECO:0000313" key="3">
    <source>
        <dbReference type="Proteomes" id="UP001215280"/>
    </source>
</evidence>